<dbReference type="Proteomes" id="UP000540412">
    <property type="component" value="Unassembled WGS sequence"/>
</dbReference>
<dbReference type="NCBIfam" id="TIGR00976">
    <property type="entry name" value="CocE_NonD"/>
    <property type="match status" value="1"/>
</dbReference>
<reference evidence="4 5" key="1">
    <citation type="submission" date="2020-08" db="EMBL/GenBank/DDBJ databases">
        <title>Sequencing the genomes of 1000 actinobacteria strains.</title>
        <authorList>
            <person name="Klenk H.-P."/>
        </authorList>
    </citation>
    <scope>NUCLEOTIDE SEQUENCE [LARGE SCALE GENOMIC DNA]</scope>
    <source>
        <strain evidence="4 5">DSM 43582</strain>
    </source>
</reference>
<keyword evidence="1" id="KW-0378">Hydrolase</keyword>
<dbReference type="Gene3D" id="2.60.120.260">
    <property type="entry name" value="Galactose-binding domain-like"/>
    <property type="match status" value="1"/>
</dbReference>
<dbReference type="Gene3D" id="3.40.50.1820">
    <property type="entry name" value="alpha/beta hydrolase"/>
    <property type="match status" value="1"/>
</dbReference>
<organism evidence="4 5">
    <name type="scientific">Nocardia transvalensis</name>
    <dbReference type="NCBI Taxonomy" id="37333"/>
    <lineage>
        <taxon>Bacteria</taxon>
        <taxon>Bacillati</taxon>
        <taxon>Actinomycetota</taxon>
        <taxon>Actinomycetes</taxon>
        <taxon>Mycobacteriales</taxon>
        <taxon>Nocardiaceae</taxon>
        <taxon>Nocardia</taxon>
    </lineage>
</organism>
<dbReference type="Pfam" id="PF08530">
    <property type="entry name" value="PepX_C"/>
    <property type="match status" value="1"/>
</dbReference>
<dbReference type="InterPro" id="IPR000383">
    <property type="entry name" value="Xaa-Pro-like_dom"/>
</dbReference>
<evidence type="ECO:0000256" key="1">
    <source>
        <dbReference type="ARBA" id="ARBA00022801"/>
    </source>
</evidence>
<dbReference type="InterPro" id="IPR013736">
    <property type="entry name" value="Xaa-Pro_dipept_C"/>
</dbReference>
<feature type="region of interest" description="Disordered" evidence="2">
    <location>
        <begin position="396"/>
        <end position="423"/>
    </location>
</feature>
<dbReference type="InterPro" id="IPR005674">
    <property type="entry name" value="CocE/Ser_esterase"/>
</dbReference>
<proteinExistence type="predicted"/>
<protein>
    <recommendedName>
        <fullName evidence="3">Xaa-Pro dipeptidyl-peptidase C-terminal domain-containing protein</fullName>
    </recommendedName>
</protein>
<comment type="caution">
    <text evidence="4">The sequence shown here is derived from an EMBL/GenBank/DDBJ whole genome shotgun (WGS) entry which is preliminary data.</text>
</comment>
<dbReference type="Pfam" id="PF02129">
    <property type="entry name" value="Peptidase_S15"/>
    <property type="match status" value="1"/>
</dbReference>
<gene>
    <name evidence="4" type="ORF">BJY24_000251</name>
</gene>
<feature type="domain" description="Xaa-Pro dipeptidyl-peptidase C-terminal" evidence="3">
    <location>
        <begin position="355"/>
        <end position="622"/>
    </location>
</feature>
<accession>A0A7W9P918</accession>
<dbReference type="RefSeq" id="WP_083905506.1">
    <property type="nucleotide sequence ID" value="NZ_JACHIT010000001.1"/>
</dbReference>
<dbReference type="InterPro" id="IPR029058">
    <property type="entry name" value="AB_hydrolase_fold"/>
</dbReference>
<evidence type="ECO:0000313" key="5">
    <source>
        <dbReference type="Proteomes" id="UP000540412"/>
    </source>
</evidence>
<dbReference type="SMART" id="SM00939">
    <property type="entry name" value="PepX_C"/>
    <property type="match status" value="1"/>
</dbReference>
<evidence type="ECO:0000259" key="3">
    <source>
        <dbReference type="SMART" id="SM00939"/>
    </source>
</evidence>
<dbReference type="InterPro" id="IPR008979">
    <property type="entry name" value="Galactose-bd-like_sf"/>
</dbReference>
<dbReference type="InterPro" id="IPR050585">
    <property type="entry name" value="Xaa-Pro_dipeptidyl-ppase/CocE"/>
</dbReference>
<dbReference type="SUPFAM" id="SSF49785">
    <property type="entry name" value="Galactose-binding domain-like"/>
    <property type="match status" value="1"/>
</dbReference>
<evidence type="ECO:0000256" key="2">
    <source>
        <dbReference type="SAM" id="MobiDB-lite"/>
    </source>
</evidence>
<dbReference type="EMBL" id="JACHIT010000001">
    <property type="protein sequence ID" value="MBB5911384.1"/>
    <property type="molecule type" value="Genomic_DNA"/>
</dbReference>
<dbReference type="SUPFAM" id="SSF53474">
    <property type="entry name" value="alpha/beta-Hydrolases"/>
    <property type="match status" value="1"/>
</dbReference>
<name>A0A7W9P918_9NOCA</name>
<dbReference type="PANTHER" id="PTHR43056">
    <property type="entry name" value="PEPTIDASE S9 PROLYL OLIGOPEPTIDASE"/>
    <property type="match status" value="1"/>
</dbReference>
<dbReference type="AlphaFoldDB" id="A0A7W9P918"/>
<dbReference type="PANTHER" id="PTHR43056:SF10">
    <property type="entry name" value="COCE_NOND FAMILY, PUTATIVE (AFU_ORTHOLOGUE AFUA_7G00600)-RELATED"/>
    <property type="match status" value="1"/>
</dbReference>
<dbReference type="GO" id="GO:0008239">
    <property type="term" value="F:dipeptidyl-peptidase activity"/>
    <property type="evidence" value="ECO:0007669"/>
    <property type="project" value="InterPro"/>
</dbReference>
<keyword evidence="5" id="KW-1185">Reference proteome</keyword>
<evidence type="ECO:0000313" key="4">
    <source>
        <dbReference type="EMBL" id="MBB5911384.1"/>
    </source>
</evidence>
<sequence>MAAPLSAVESLPPDARFEIGPERFPAVHVDTGVAIPMSDGAVLCADLIRPAYARGVPVAGEFPVVVNFTPYNRMGNRYGAAVARVGQRAGRRVRPSDRRRFRGRDLVHTTAGGVLDVWAANRTLVSRGYAFLVVDVRGTGSSTGTWDFFGPREHRDYAETLAWIREQRWCDGHLGVTGISYGGIAALIAAGDRPAGLDAVFAIVAGEDPVRELGLTGGVPTPAMALWMAAVNAGKWMPSPRGMVRNRVLGRYLRDRCREPVSWLGRARRIAFTDGHPDAYLNDQWAERLPALERITAATWIHGAWHDVYNRSNFRMFERVGSGSKQLVVDDGYHLSPGSGFGAPGNPQALDELQCAWFDRWLRGIDTGIERYGPVTVRRQGCGTWLSRPHFPDSTATPRRLYLTPDPSGSAAHSGLDGSLRPEPPARVRLIPLPVGRRAVASNDTAVMSLGITTLFGPHFGADDRRAEATAVTFTTEPLTSDLVLSGPLNLHLRVRTGGTEAFWSVTVTDVEPAGASAPLTRGALLSSLRAVDTDHSTYVDGELVSPMRSLRADTVLPVVPGEPFDLDIEINPTEALLRAGHRLRVTVAPGSFPRHFLPPALKRRIDGQGIVVDPAHPSYLTYLATGVTGGPRA</sequence>